<protein>
    <submittedName>
        <fullName evidence="1">Uncharacterized protein</fullName>
    </submittedName>
</protein>
<keyword evidence="2" id="KW-1185">Reference proteome</keyword>
<sequence>MAAANMHLSGAVTYVLVSQYVEPQFMLSAYHSSQWYRMLFLNLRFAAYRSERSHTRPEDINCSLGIWRTQEVPTKTRKTGKSRFLPDLSSFAEFHAGLPEFDTYCFSERGPENYGDE</sequence>
<evidence type="ECO:0000313" key="2">
    <source>
        <dbReference type="Proteomes" id="UP000054279"/>
    </source>
</evidence>
<name>A0A0C9V0H9_SPHS4</name>
<dbReference type="AlphaFoldDB" id="A0A0C9V0H9"/>
<accession>A0A0C9V0H9</accession>
<reference evidence="1 2" key="1">
    <citation type="submission" date="2014-06" db="EMBL/GenBank/DDBJ databases">
        <title>Evolutionary Origins and Diversification of the Mycorrhizal Mutualists.</title>
        <authorList>
            <consortium name="DOE Joint Genome Institute"/>
            <consortium name="Mycorrhizal Genomics Consortium"/>
            <person name="Kohler A."/>
            <person name="Kuo A."/>
            <person name="Nagy L.G."/>
            <person name="Floudas D."/>
            <person name="Copeland A."/>
            <person name="Barry K.W."/>
            <person name="Cichocki N."/>
            <person name="Veneault-Fourrey C."/>
            <person name="LaButti K."/>
            <person name="Lindquist E.A."/>
            <person name="Lipzen A."/>
            <person name="Lundell T."/>
            <person name="Morin E."/>
            <person name="Murat C."/>
            <person name="Riley R."/>
            <person name="Ohm R."/>
            <person name="Sun H."/>
            <person name="Tunlid A."/>
            <person name="Henrissat B."/>
            <person name="Grigoriev I.V."/>
            <person name="Hibbett D.S."/>
            <person name="Martin F."/>
        </authorList>
    </citation>
    <scope>NUCLEOTIDE SEQUENCE [LARGE SCALE GENOMIC DNA]</scope>
    <source>
        <strain evidence="1 2">SS14</strain>
    </source>
</reference>
<dbReference type="Proteomes" id="UP000054279">
    <property type="component" value="Unassembled WGS sequence"/>
</dbReference>
<dbReference type="HOGENOM" id="CLU_2086336_0_0_1"/>
<organism evidence="1 2">
    <name type="scientific">Sphaerobolus stellatus (strain SS14)</name>
    <dbReference type="NCBI Taxonomy" id="990650"/>
    <lineage>
        <taxon>Eukaryota</taxon>
        <taxon>Fungi</taxon>
        <taxon>Dikarya</taxon>
        <taxon>Basidiomycota</taxon>
        <taxon>Agaricomycotina</taxon>
        <taxon>Agaricomycetes</taxon>
        <taxon>Phallomycetidae</taxon>
        <taxon>Geastrales</taxon>
        <taxon>Sphaerobolaceae</taxon>
        <taxon>Sphaerobolus</taxon>
    </lineage>
</organism>
<dbReference type="EMBL" id="KN837143">
    <property type="protein sequence ID" value="KIJ40609.1"/>
    <property type="molecule type" value="Genomic_DNA"/>
</dbReference>
<gene>
    <name evidence="1" type="ORF">M422DRAFT_256581</name>
</gene>
<proteinExistence type="predicted"/>
<evidence type="ECO:0000313" key="1">
    <source>
        <dbReference type="EMBL" id="KIJ40609.1"/>
    </source>
</evidence>